<keyword evidence="2" id="KW-1185">Reference proteome</keyword>
<proteinExistence type="predicted"/>
<dbReference type="STRING" id="83219.PM02_10405"/>
<dbReference type="EMBL" id="JEMU01000007">
    <property type="protein sequence ID" value="KAJ03308.1"/>
    <property type="molecule type" value="Genomic_DNA"/>
</dbReference>
<reference evidence="1 2" key="1">
    <citation type="journal article" date="2014" name="Genome Announc.">
        <title>Draft Genome Sequences of Two Isolates of the Roseobacter Group, Sulfitobacter sp. Strains 3SOLIMAR09 and 1FIGIMAR09, from Harbors of Mallorca Island (Mediterranean Sea).</title>
        <authorList>
            <person name="Mas-Llado M."/>
            <person name="Pina-Villalonga J.M."/>
            <person name="Brunet-Galmes I."/>
            <person name="Nogales B."/>
            <person name="Bosch R."/>
        </authorList>
    </citation>
    <scope>NUCLEOTIDE SEQUENCE [LARGE SCALE GENOMIC DNA]</scope>
    <source>
        <strain evidence="1 2">1FIGIMAR09</strain>
    </source>
</reference>
<gene>
    <name evidence="1" type="ORF">PM02_10405</name>
</gene>
<accession>A0A061SUC5</accession>
<dbReference type="Proteomes" id="UP000027337">
    <property type="component" value="Unassembled WGS sequence"/>
</dbReference>
<comment type="caution">
    <text evidence="1">The sequence shown here is derived from an EMBL/GenBank/DDBJ whole genome shotgun (WGS) entry which is preliminary data.</text>
</comment>
<organism evidence="1 2">
    <name type="scientific">Sulfitobacter mediterraneus</name>
    <dbReference type="NCBI Taxonomy" id="83219"/>
    <lineage>
        <taxon>Bacteria</taxon>
        <taxon>Pseudomonadati</taxon>
        <taxon>Pseudomonadota</taxon>
        <taxon>Alphaproteobacteria</taxon>
        <taxon>Rhodobacterales</taxon>
        <taxon>Roseobacteraceae</taxon>
        <taxon>Sulfitobacter</taxon>
    </lineage>
</organism>
<evidence type="ECO:0000313" key="2">
    <source>
        <dbReference type="Proteomes" id="UP000027337"/>
    </source>
</evidence>
<name>A0A061SUC5_9RHOB</name>
<dbReference type="AlphaFoldDB" id="A0A061SUC5"/>
<sequence>MRGTIDNALTASFREVFGWCPFNDGAPEGTLFCNVEPDGSKHNLRYRKSIPKPLPKPAQVAVKTLGETR</sequence>
<protein>
    <submittedName>
        <fullName evidence="1">Uncharacterized protein</fullName>
    </submittedName>
</protein>
<evidence type="ECO:0000313" key="1">
    <source>
        <dbReference type="EMBL" id="KAJ03308.1"/>
    </source>
</evidence>